<evidence type="ECO:0000313" key="2">
    <source>
        <dbReference type="Proteomes" id="UP000616885"/>
    </source>
</evidence>
<organism evidence="1 2">
    <name type="scientific">Bionectria ochroleuca</name>
    <name type="common">Gliocladium roseum</name>
    <dbReference type="NCBI Taxonomy" id="29856"/>
    <lineage>
        <taxon>Eukaryota</taxon>
        <taxon>Fungi</taxon>
        <taxon>Dikarya</taxon>
        <taxon>Ascomycota</taxon>
        <taxon>Pezizomycotina</taxon>
        <taxon>Sordariomycetes</taxon>
        <taxon>Hypocreomycetidae</taxon>
        <taxon>Hypocreales</taxon>
        <taxon>Bionectriaceae</taxon>
        <taxon>Clonostachys</taxon>
    </lineage>
</organism>
<dbReference type="EMBL" id="JADCTT010000010">
    <property type="protein sequence ID" value="KAF9747538.1"/>
    <property type="molecule type" value="Genomic_DNA"/>
</dbReference>
<proteinExistence type="predicted"/>
<accession>A0A8H7N3H5</accession>
<name>A0A8H7N3H5_BIOOC</name>
<dbReference type="Proteomes" id="UP000616885">
    <property type="component" value="Unassembled WGS sequence"/>
</dbReference>
<comment type="caution">
    <text evidence="1">The sequence shown here is derived from an EMBL/GenBank/DDBJ whole genome shotgun (WGS) entry which is preliminary data.</text>
</comment>
<reference evidence="1" key="1">
    <citation type="submission" date="2020-10" db="EMBL/GenBank/DDBJ databases">
        <title>High-Quality Genome Resource of Clonostachys rosea strain S41 by Oxford Nanopore Long-Read Sequencing.</title>
        <authorList>
            <person name="Wang H."/>
        </authorList>
    </citation>
    <scope>NUCLEOTIDE SEQUENCE</scope>
    <source>
        <strain evidence="1">S41</strain>
    </source>
</reference>
<gene>
    <name evidence="1" type="ORF">IM811_002872</name>
</gene>
<evidence type="ECO:0000313" key="1">
    <source>
        <dbReference type="EMBL" id="KAF9747538.1"/>
    </source>
</evidence>
<sequence>MTVIIKSEKQPTQSSVAPAKGLQVIAATFGGVVVTEKIRELIQDDDSMIFKMNQMFHYLAPDPLPNWVKTLTMLYRFDDGPLCLFNATEQHSGSVQISRATAPTMVIQQLEAGLKQGPHADVDILAVVYGKKRIQTPSVLADLARFFADEEQRGQIRMVNSFFKEDTWPNTWKSWTIFFKFTDSKRIQCVTGLENGALELPWSRRD</sequence>
<dbReference type="AlphaFoldDB" id="A0A8H7N3H5"/>
<protein>
    <submittedName>
        <fullName evidence="1">Uncharacterized protein</fullName>
    </submittedName>
</protein>